<feature type="coiled-coil region" evidence="1">
    <location>
        <begin position="26"/>
        <end position="53"/>
    </location>
</feature>
<gene>
    <name evidence="4" type="ORF">SCF082_LOCUS20061</name>
</gene>
<organism evidence="4 5">
    <name type="scientific">Durusdinium trenchii</name>
    <dbReference type="NCBI Taxonomy" id="1381693"/>
    <lineage>
        <taxon>Eukaryota</taxon>
        <taxon>Sar</taxon>
        <taxon>Alveolata</taxon>
        <taxon>Dinophyceae</taxon>
        <taxon>Suessiales</taxon>
        <taxon>Symbiodiniaceae</taxon>
        <taxon>Durusdinium</taxon>
    </lineage>
</organism>
<feature type="region of interest" description="Disordered" evidence="2">
    <location>
        <begin position="357"/>
        <end position="411"/>
    </location>
</feature>
<feature type="compositionally biased region" description="Polar residues" evidence="2">
    <location>
        <begin position="451"/>
        <end position="466"/>
    </location>
</feature>
<keyword evidence="5" id="KW-1185">Reference proteome</keyword>
<accession>A0ABP0KZU1</accession>
<dbReference type="InterPro" id="IPR005379">
    <property type="entry name" value="FDM1-5/IDN2_XH"/>
</dbReference>
<feature type="domain" description="Factor of DNA methylation 1-5/IDN2" evidence="3">
    <location>
        <begin position="176"/>
        <end position="240"/>
    </location>
</feature>
<feature type="region of interest" description="Disordered" evidence="2">
    <location>
        <begin position="258"/>
        <end position="281"/>
    </location>
</feature>
<feature type="compositionally biased region" description="Low complexity" evidence="2">
    <location>
        <begin position="387"/>
        <end position="410"/>
    </location>
</feature>
<evidence type="ECO:0000313" key="5">
    <source>
        <dbReference type="Proteomes" id="UP001642464"/>
    </source>
</evidence>
<dbReference type="EMBL" id="CAXAMM010013880">
    <property type="protein sequence ID" value="CAK9032411.1"/>
    <property type="molecule type" value="Genomic_DNA"/>
</dbReference>
<sequence>MDEGIALSTVAGKLVFTTDPGSLKREKELLLANQKLTADLERLQERLSFVEELIGPTETQRKAGKRCSSVESWPQWHFLRIEPKTYQIQLTSARDAALRVAHSCSGSIPTRCVGRLDETWLRSRGLTDQECSMLQRGCVSGDNGVPTDISMLGDPSFCPYDKQTLQPKWEAKGGFLQLSLADVRDKWGEEVALELVRCAIELDRHDASRRLGVELPWNEKEDREFDAAEVIGLLGQQLLAAKCCGVGAVCDRLADDDEESEWGGLPRSEVVSPADGGEGGRSRAWSMLEAMMNDLGLNTRTTSAPTSGGAECPRVEEPDTDDEVVQEALEEQGLAEEAAEQDIQQLLHEPPTLLLSCPLTQTQPTSQQKTSTSRNILASSRAQTPCSGSSTHTRGTHTVSSDTSIAASSSPTREVARALTVSQEAASNETLFLQLLEDEVGGNRLCLPGSPDTSGATSPLSSLPSP</sequence>
<evidence type="ECO:0000256" key="2">
    <source>
        <dbReference type="SAM" id="MobiDB-lite"/>
    </source>
</evidence>
<dbReference type="Pfam" id="PF03469">
    <property type="entry name" value="XH"/>
    <property type="match status" value="1"/>
</dbReference>
<feature type="region of interest" description="Disordered" evidence="2">
    <location>
        <begin position="300"/>
        <end position="322"/>
    </location>
</feature>
<keyword evidence="1" id="KW-0175">Coiled coil</keyword>
<feature type="compositionally biased region" description="Low complexity" evidence="2">
    <location>
        <begin position="360"/>
        <end position="373"/>
    </location>
</feature>
<proteinExistence type="predicted"/>
<feature type="region of interest" description="Disordered" evidence="2">
    <location>
        <begin position="442"/>
        <end position="466"/>
    </location>
</feature>
<dbReference type="Proteomes" id="UP001642464">
    <property type="component" value="Unassembled WGS sequence"/>
</dbReference>
<protein>
    <recommendedName>
        <fullName evidence="3">Factor of DNA methylation 1-5/IDN2 domain-containing protein</fullName>
    </recommendedName>
</protein>
<evidence type="ECO:0000313" key="4">
    <source>
        <dbReference type="EMBL" id="CAK9032411.1"/>
    </source>
</evidence>
<name>A0ABP0KZU1_9DINO</name>
<feature type="compositionally biased region" description="Polar residues" evidence="2">
    <location>
        <begin position="374"/>
        <end position="386"/>
    </location>
</feature>
<comment type="caution">
    <text evidence="4">The sequence shown here is derived from an EMBL/GenBank/DDBJ whole genome shotgun (WGS) entry which is preliminary data.</text>
</comment>
<evidence type="ECO:0000256" key="1">
    <source>
        <dbReference type="SAM" id="Coils"/>
    </source>
</evidence>
<evidence type="ECO:0000259" key="3">
    <source>
        <dbReference type="Pfam" id="PF03469"/>
    </source>
</evidence>
<reference evidence="4 5" key="1">
    <citation type="submission" date="2024-02" db="EMBL/GenBank/DDBJ databases">
        <authorList>
            <person name="Chen Y."/>
            <person name="Shah S."/>
            <person name="Dougan E. K."/>
            <person name="Thang M."/>
            <person name="Chan C."/>
        </authorList>
    </citation>
    <scope>NUCLEOTIDE SEQUENCE [LARGE SCALE GENOMIC DNA]</scope>
</reference>